<evidence type="ECO:0000313" key="3">
    <source>
        <dbReference type="Proteomes" id="UP000502508"/>
    </source>
</evidence>
<dbReference type="EMBL" id="AP022870">
    <property type="protein sequence ID" value="BCB76479.1"/>
    <property type="molecule type" value="Genomic_DNA"/>
</dbReference>
<reference evidence="2 3" key="2">
    <citation type="submission" date="2020-03" db="EMBL/GenBank/DDBJ databases">
        <authorList>
            <person name="Ichikawa N."/>
            <person name="Kimura A."/>
            <person name="Kitahashi Y."/>
            <person name="Uohara A."/>
        </authorList>
    </citation>
    <scope>NUCLEOTIDE SEQUENCE [LARGE SCALE GENOMIC DNA]</scope>
    <source>
        <strain evidence="2 3">NBRC 107702</strain>
    </source>
</reference>
<gene>
    <name evidence="2" type="ORF">Pflav_028890</name>
</gene>
<dbReference type="AlphaFoldDB" id="A0A6F8XRR5"/>
<reference evidence="2 3" key="1">
    <citation type="submission" date="2020-03" db="EMBL/GenBank/DDBJ databases">
        <title>Whole genome shotgun sequence of Phytohabitans flavus NBRC 107702.</title>
        <authorList>
            <person name="Komaki H."/>
            <person name="Tamura T."/>
        </authorList>
    </citation>
    <scope>NUCLEOTIDE SEQUENCE [LARGE SCALE GENOMIC DNA]</scope>
    <source>
        <strain evidence="2 3">NBRC 107702</strain>
    </source>
</reference>
<accession>A0A6F8XRR5</accession>
<evidence type="ECO:0000313" key="2">
    <source>
        <dbReference type="EMBL" id="BCB76479.1"/>
    </source>
</evidence>
<keyword evidence="3" id="KW-1185">Reference proteome</keyword>
<feature type="compositionally biased region" description="Polar residues" evidence="1">
    <location>
        <begin position="14"/>
        <end position="27"/>
    </location>
</feature>
<feature type="compositionally biased region" description="Low complexity" evidence="1">
    <location>
        <begin position="28"/>
        <end position="39"/>
    </location>
</feature>
<sequence>MSVEASVRLKKKTLTSGPTRNTRYQTKAGTASSTAARRTTAARRRGGAGGRGPVARPSRRTSCPMAVTG</sequence>
<dbReference type="Proteomes" id="UP000502508">
    <property type="component" value="Chromosome"/>
</dbReference>
<dbReference type="KEGG" id="pfla:Pflav_028890"/>
<protein>
    <submittedName>
        <fullName evidence="2">Uncharacterized protein</fullName>
    </submittedName>
</protein>
<proteinExistence type="predicted"/>
<name>A0A6F8XRR5_9ACTN</name>
<organism evidence="2 3">
    <name type="scientific">Phytohabitans flavus</name>
    <dbReference type="NCBI Taxonomy" id="1076124"/>
    <lineage>
        <taxon>Bacteria</taxon>
        <taxon>Bacillati</taxon>
        <taxon>Actinomycetota</taxon>
        <taxon>Actinomycetes</taxon>
        <taxon>Micromonosporales</taxon>
        <taxon>Micromonosporaceae</taxon>
    </lineage>
</organism>
<feature type="region of interest" description="Disordered" evidence="1">
    <location>
        <begin position="1"/>
        <end position="69"/>
    </location>
</feature>
<evidence type="ECO:0000256" key="1">
    <source>
        <dbReference type="SAM" id="MobiDB-lite"/>
    </source>
</evidence>